<dbReference type="Proteomes" id="UP000001880">
    <property type="component" value="Chromosome"/>
</dbReference>
<dbReference type="Gene3D" id="1.10.3680.10">
    <property type="entry name" value="TerB-like"/>
    <property type="match status" value="1"/>
</dbReference>
<name>D0LSF9_HALO1</name>
<dbReference type="SUPFAM" id="SSF158682">
    <property type="entry name" value="TerB-like"/>
    <property type="match status" value="1"/>
</dbReference>
<dbReference type="EMBL" id="CP001804">
    <property type="protein sequence ID" value="ACY15658.1"/>
    <property type="molecule type" value="Genomic_DNA"/>
</dbReference>
<gene>
    <name evidence="1" type="ordered locus">Hoch_3156</name>
</gene>
<dbReference type="InterPro" id="IPR029024">
    <property type="entry name" value="TerB-like"/>
</dbReference>
<protein>
    <recommendedName>
        <fullName evidence="3">Co-chaperone DjlA N-terminal domain-containing protein</fullName>
    </recommendedName>
</protein>
<keyword evidence="2" id="KW-1185">Reference proteome</keyword>
<dbReference type="KEGG" id="hoh:Hoch_3156"/>
<sequence>MSSEILKERRKSLEEEFFHKQSQKNLEELRDKLTKQTSKEELRRASGMTDEAVLDKLVELGLSGETVMALSLVPLIHVAWADGKMQEQERDAILQGAQKKGIESDSAAAALLDEWLSKKPADSLFETWSSYIEALRDKLTVQEVKDLKGEVTRFARFVAESAGGFLGLGKISDAEEAALNRIETAFGASDSGA</sequence>
<evidence type="ECO:0008006" key="3">
    <source>
        <dbReference type="Google" id="ProtNLM"/>
    </source>
</evidence>
<dbReference type="RefSeq" id="WP_012828258.1">
    <property type="nucleotide sequence ID" value="NC_013440.1"/>
</dbReference>
<dbReference type="AlphaFoldDB" id="D0LSF9"/>
<dbReference type="eggNOG" id="ENOG5032WJ8">
    <property type="taxonomic scope" value="Bacteria"/>
</dbReference>
<proteinExistence type="predicted"/>
<dbReference type="HOGENOM" id="CLU_1445195_0_0_7"/>
<evidence type="ECO:0000313" key="1">
    <source>
        <dbReference type="EMBL" id="ACY15658.1"/>
    </source>
</evidence>
<dbReference type="OrthoDB" id="5525958at2"/>
<dbReference type="CDD" id="cd07177">
    <property type="entry name" value="terB_like"/>
    <property type="match status" value="1"/>
</dbReference>
<reference evidence="1 2" key="1">
    <citation type="journal article" date="2010" name="Stand. Genomic Sci.">
        <title>Complete genome sequence of Haliangium ochraceum type strain (SMP-2).</title>
        <authorList>
            <consortium name="US DOE Joint Genome Institute (JGI-PGF)"/>
            <person name="Ivanova N."/>
            <person name="Daum C."/>
            <person name="Lang E."/>
            <person name="Abt B."/>
            <person name="Kopitz M."/>
            <person name="Saunders E."/>
            <person name="Lapidus A."/>
            <person name="Lucas S."/>
            <person name="Glavina Del Rio T."/>
            <person name="Nolan M."/>
            <person name="Tice H."/>
            <person name="Copeland A."/>
            <person name="Cheng J.F."/>
            <person name="Chen F."/>
            <person name="Bruce D."/>
            <person name="Goodwin L."/>
            <person name="Pitluck S."/>
            <person name="Mavromatis K."/>
            <person name="Pati A."/>
            <person name="Mikhailova N."/>
            <person name="Chen A."/>
            <person name="Palaniappan K."/>
            <person name="Land M."/>
            <person name="Hauser L."/>
            <person name="Chang Y.J."/>
            <person name="Jeffries C.D."/>
            <person name="Detter J.C."/>
            <person name="Brettin T."/>
            <person name="Rohde M."/>
            <person name="Goker M."/>
            <person name="Bristow J."/>
            <person name="Markowitz V."/>
            <person name="Eisen J.A."/>
            <person name="Hugenholtz P."/>
            <person name="Kyrpides N.C."/>
            <person name="Klenk H.P."/>
        </authorList>
    </citation>
    <scope>NUCLEOTIDE SEQUENCE [LARGE SCALE GENOMIC DNA]</scope>
    <source>
        <strain evidence="2">DSM 14365 / CIP 107738 / JCM 11303 / AJ 13395 / SMP-2</strain>
    </source>
</reference>
<dbReference type="STRING" id="502025.Hoch_3156"/>
<evidence type="ECO:0000313" key="2">
    <source>
        <dbReference type="Proteomes" id="UP000001880"/>
    </source>
</evidence>
<organism evidence="1 2">
    <name type="scientific">Haliangium ochraceum (strain DSM 14365 / JCM 11303 / SMP-2)</name>
    <dbReference type="NCBI Taxonomy" id="502025"/>
    <lineage>
        <taxon>Bacteria</taxon>
        <taxon>Pseudomonadati</taxon>
        <taxon>Myxococcota</taxon>
        <taxon>Polyangia</taxon>
        <taxon>Haliangiales</taxon>
        <taxon>Kofleriaceae</taxon>
        <taxon>Haliangium</taxon>
    </lineage>
</organism>
<accession>D0LSF9</accession>